<evidence type="ECO:0000259" key="5">
    <source>
        <dbReference type="PROSITE" id="PS50975"/>
    </source>
</evidence>
<dbReference type="RefSeq" id="WP_115088998.1">
    <property type="nucleotide sequence ID" value="NZ_CP010310.2"/>
</dbReference>
<gene>
    <name evidence="6" type="ORF">NCTC13159_02385</name>
</gene>
<evidence type="ECO:0000256" key="1">
    <source>
        <dbReference type="ARBA" id="ARBA00022598"/>
    </source>
</evidence>
<dbReference type="Gene3D" id="3.30.470.20">
    <property type="entry name" value="ATP-grasp fold, B domain"/>
    <property type="match status" value="1"/>
</dbReference>
<reference evidence="6 7" key="1">
    <citation type="submission" date="2018-06" db="EMBL/GenBank/DDBJ databases">
        <authorList>
            <consortium name="Pathogen Informatics"/>
            <person name="Doyle S."/>
        </authorList>
    </citation>
    <scope>NUCLEOTIDE SEQUENCE [LARGE SCALE GENOMIC DNA]</scope>
    <source>
        <strain evidence="6 7">NCTC13159</strain>
    </source>
</reference>
<name>A0AAJ4ZCL4_PANPU</name>
<keyword evidence="6" id="KW-0456">Lyase</keyword>
<evidence type="ECO:0000256" key="2">
    <source>
        <dbReference type="ARBA" id="ARBA00022741"/>
    </source>
</evidence>
<dbReference type="PANTHER" id="PTHR43585">
    <property type="entry name" value="FUMIPYRROLE BIOSYNTHESIS PROTEIN C"/>
    <property type="match status" value="1"/>
</dbReference>
<comment type="caution">
    <text evidence="6">The sequence shown here is derived from an EMBL/GenBank/DDBJ whole genome shotgun (WGS) entry which is preliminary data.</text>
</comment>
<dbReference type="EMBL" id="UGSJ01000001">
    <property type="protein sequence ID" value="SUA90898.1"/>
    <property type="molecule type" value="Genomic_DNA"/>
</dbReference>
<keyword evidence="3 4" id="KW-0067">ATP-binding</keyword>
<dbReference type="InterPro" id="IPR003135">
    <property type="entry name" value="ATP-grasp_carboxylate-amine"/>
</dbReference>
<dbReference type="Gene3D" id="3.40.50.20">
    <property type="match status" value="1"/>
</dbReference>
<dbReference type="InterPro" id="IPR011761">
    <property type="entry name" value="ATP-grasp"/>
</dbReference>
<protein>
    <submittedName>
        <fullName evidence="6">Argininosuccinate lyase</fullName>
    </submittedName>
</protein>
<dbReference type="AlphaFoldDB" id="A0AAJ4ZCL4"/>
<keyword evidence="2 4" id="KW-0547">Nucleotide-binding</keyword>
<dbReference type="Pfam" id="PF02222">
    <property type="entry name" value="ATP-grasp"/>
    <property type="match status" value="1"/>
</dbReference>
<dbReference type="GO" id="GO:0046872">
    <property type="term" value="F:metal ion binding"/>
    <property type="evidence" value="ECO:0007669"/>
    <property type="project" value="InterPro"/>
</dbReference>
<dbReference type="GO" id="GO:0016829">
    <property type="term" value="F:lyase activity"/>
    <property type="evidence" value="ECO:0007669"/>
    <property type="project" value="UniProtKB-KW"/>
</dbReference>
<dbReference type="GO" id="GO:0016874">
    <property type="term" value="F:ligase activity"/>
    <property type="evidence" value="ECO:0007669"/>
    <property type="project" value="UniProtKB-KW"/>
</dbReference>
<dbReference type="PANTHER" id="PTHR43585:SF2">
    <property type="entry name" value="ATP-GRASP ENZYME FSQD"/>
    <property type="match status" value="1"/>
</dbReference>
<evidence type="ECO:0000256" key="3">
    <source>
        <dbReference type="ARBA" id="ARBA00022840"/>
    </source>
</evidence>
<sequence length="418" mass="46052">MTIDHESPIAIVARVDYDLLLRDGKIIEPLRGRPLIFIHSVRTSRLPPLESCAELHLIELRDCNDYLTQLLRVIMSRHSLSQVLTISEQDLSPVVAARNALGFSSISVSQAELYRDKVAMKRALDGCGIRIPAFADGVDDKGIRQLFTRYGKLVAKPRDGYGAQGISVLSKPSDVDAFLEWQNSRRCGYLVEQFVNGDVHHLDAVVRNGEILFSSLGRYEVAPLNFSGRRWAGTRFTNRKDAIHKAACDLLSTILRAFGTLDGVFHFEFFFSDGILTFGEIAIRPVGGGVAEAIYDAFGVHLVEEHVRIQLGLPPGTASSREEIAYGASLLMLSEVPGVISGYEGLDANLYRSLKRVNYHRVKGEWVAPTRYSADSLLTCSLAASNANVLDADIFAIQRTACVVLSQVQETADARSPD</sequence>
<organism evidence="6 7">
    <name type="scientific">Pandoraea pulmonicola</name>
    <dbReference type="NCBI Taxonomy" id="93221"/>
    <lineage>
        <taxon>Bacteria</taxon>
        <taxon>Pseudomonadati</taxon>
        <taxon>Pseudomonadota</taxon>
        <taxon>Betaproteobacteria</taxon>
        <taxon>Burkholderiales</taxon>
        <taxon>Burkholderiaceae</taxon>
        <taxon>Pandoraea</taxon>
    </lineage>
</organism>
<evidence type="ECO:0000256" key="4">
    <source>
        <dbReference type="PROSITE-ProRule" id="PRU00409"/>
    </source>
</evidence>
<evidence type="ECO:0000313" key="6">
    <source>
        <dbReference type="EMBL" id="SUA90898.1"/>
    </source>
</evidence>
<proteinExistence type="predicted"/>
<feature type="domain" description="ATP-grasp" evidence="5">
    <location>
        <begin position="121"/>
        <end position="311"/>
    </location>
</feature>
<keyword evidence="1" id="KW-0436">Ligase</keyword>
<dbReference type="InterPro" id="IPR052032">
    <property type="entry name" value="ATP-dep_AA_Ligase"/>
</dbReference>
<dbReference type="SUPFAM" id="SSF56059">
    <property type="entry name" value="Glutathione synthetase ATP-binding domain-like"/>
    <property type="match status" value="1"/>
</dbReference>
<dbReference type="PROSITE" id="PS50975">
    <property type="entry name" value="ATP_GRASP"/>
    <property type="match status" value="1"/>
</dbReference>
<dbReference type="Proteomes" id="UP000254589">
    <property type="component" value="Unassembled WGS sequence"/>
</dbReference>
<evidence type="ECO:0000313" key="7">
    <source>
        <dbReference type="Proteomes" id="UP000254589"/>
    </source>
</evidence>
<dbReference type="GO" id="GO:0005524">
    <property type="term" value="F:ATP binding"/>
    <property type="evidence" value="ECO:0007669"/>
    <property type="project" value="UniProtKB-UniRule"/>
</dbReference>
<accession>A0AAJ4ZCL4</accession>